<dbReference type="InterPro" id="IPR023370">
    <property type="entry name" value="TrmO-like_N"/>
</dbReference>
<dbReference type="InterPro" id="IPR036414">
    <property type="entry name" value="YaeB_N_sf"/>
</dbReference>
<evidence type="ECO:0000259" key="3">
    <source>
        <dbReference type="PROSITE" id="PS51668"/>
    </source>
</evidence>
<evidence type="ECO:0000256" key="2">
    <source>
        <dbReference type="ARBA" id="ARBA00033753"/>
    </source>
</evidence>
<dbReference type="InterPro" id="IPR036413">
    <property type="entry name" value="YaeB-like_sf"/>
</dbReference>
<evidence type="ECO:0000256" key="1">
    <source>
        <dbReference type="ARBA" id="ARBA00022691"/>
    </source>
</evidence>
<organism evidence="4 5">
    <name type="scientific">Sorangium cellulosum</name>
    <name type="common">Polyangium cellulosum</name>
    <dbReference type="NCBI Taxonomy" id="56"/>
    <lineage>
        <taxon>Bacteria</taxon>
        <taxon>Pseudomonadati</taxon>
        <taxon>Myxococcota</taxon>
        <taxon>Polyangia</taxon>
        <taxon>Polyangiales</taxon>
        <taxon>Polyangiaceae</taxon>
        <taxon>Sorangium</taxon>
    </lineage>
</organism>
<dbReference type="GO" id="GO:0032259">
    <property type="term" value="P:methylation"/>
    <property type="evidence" value="ECO:0007669"/>
    <property type="project" value="UniProtKB-KW"/>
</dbReference>
<dbReference type="PROSITE" id="PS51668">
    <property type="entry name" value="TSAA_2"/>
    <property type="match status" value="1"/>
</dbReference>
<keyword evidence="4" id="KW-0808">Transferase</keyword>
<gene>
    <name evidence="4" type="primary">tsaA</name>
    <name evidence="4" type="ORF">SOCE26_027310</name>
</gene>
<dbReference type="InterPro" id="IPR040372">
    <property type="entry name" value="YaeB-like"/>
</dbReference>
<dbReference type="Pfam" id="PF01980">
    <property type="entry name" value="TrmO_N"/>
    <property type="match status" value="1"/>
</dbReference>
<evidence type="ECO:0000313" key="4">
    <source>
        <dbReference type="EMBL" id="AUX41321.1"/>
    </source>
</evidence>
<dbReference type="EMBL" id="CP012673">
    <property type="protein sequence ID" value="AUX41321.1"/>
    <property type="molecule type" value="Genomic_DNA"/>
</dbReference>
<sequence length="270" mass="29634">MILTPVTFTPIGVVHTPFADKVSAPRQPHAAAGAEGTIELAPGRGLEHALCDIEGWDYLWVVFWFHRNEGWRPKVLPPRSAGKRRGVLSTRSPHRPNPIGLSVVKLLAVDGLSLRVAGVDMIDGTPVLDLKPYVPYADAYPHARTGWVAPLAPSSPASAPPDPEPGFEVVWSDRAAEQAAWLAEAHGVALRARVDQVLALGPQPHPYRRIRADGDAMRLAVTSWRVRFRAEGRRIEVLSVATGYREKELWGGDAPELAVHREFVERFGRG</sequence>
<evidence type="ECO:0000313" key="5">
    <source>
        <dbReference type="Proteomes" id="UP000238348"/>
    </source>
</evidence>
<dbReference type="RefSeq" id="WP_234023632.1">
    <property type="nucleotide sequence ID" value="NZ_CP012673.1"/>
</dbReference>
<protein>
    <submittedName>
        <fullName evidence="4">tRNA-Thr(GGU) m(6)t(6)A37 methyltransferase TsaA</fullName>
    </submittedName>
</protein>
<keyword evidence="4" id="KW-0489">Methyltransferase</keyword>
<name>A0A2L0EPT6_SORCE</name>
<feature type="domain" description="TsaA-like" evidence="3">
    <location>
        <begin position="8"/>
        <end position="142"/>
    </location>
</feature>
<dbReference type="AlphaFoldDB" id="A0A2L0EPT6"/>
<keyword evidence="1" id="KW-0949">S-adenosyl-L-methionine</keyword>
<accession>A0A2L0EPT6</accession>
<dbReference type="Proteomes" id="UP000238348">
    <property type="component" value="Chromosome"/>
</dbReference>
<reference evidence="4 5" key="1">
    <citation type="submission" date="2015-09" db="EMBL/GenBank/DDBJ databases">
        <title>Sorangium comparison.</title>
        <authorList>
            <person name="Zaburannyi N."/>
            <person name="Bunk B."/>
            <person name="Overmann J."/>
            <person name="Mueller R."/>
        </authorList>
    </citation>
    <scope>NUCLEOTIDE SEQUENCE [LARGE SCALE GENOMIC DNA]</scope>
    <source>
        <strain evidence="4 5">So ce26</strain>
    </source>
</reference>
<dbReference type="GO" id="GO:0008168">
    <property type="term" value="F:methyltransferase activity"/>
    <property type="evidence" value="ECO:0007669"/>
    <property type="project" value="UniProtKB-KW"/>
</dbReference>
<dbReference type="Gene3D" id="2.40.30.70">
    <property type="entry name" value="YaeB-like"/>
    <property type="match status" value="1"/>
</dbReference>
<proteinExistence type="inferred from homology"/>
<dbReference type="PANTHER" id="PTHR12818">
    <property type="entry name" value="TRNA (ADENINE(37)-N6)-METHYLTRANSFERASE"/>
    <property type="match status" value="1"/>
</dbReference>
<dbReference type="CDD" id="cd09281">
    <property type="entry name" value="UPF0066"/>
    <property type="match status" value="1"/>
</dbReference>
<dbReference type="SUPFAM" id="SSF118196">
    <property type="entry name" value="YaeB-like"/>
    <property type="match status" value="1"/>
</dbReference>
<dbReference type="NCBIfam" id="TIGR00104">
    <property type="entry name" value="tRNA_TsaA"/>
    <property type="match status" value="1"/>
</dbReference>
<comment type="similarity">
    <text evidence="2">Belongs to the tRNA methyltransferase O family.</text>
</comment>
<dbReference type="PANTHER" id="PTHR12818:SF0">
    <property type="entry name" value="TRNA (ADENINE(37)-N6)-METHYLTRANSFERASE"/>
    <property type="match status" value="1"/>
</dbReference>